<evidence type="ECO:0000313" key="3">
    <source>
        <dbReference type="Proteomes" id="UP000243494"/>
    </source>
</evidence>
<keyword evidence="3" id="KW-1185">Reference proteome</keyword>
<evidence type="ECO:0000313" key="2">
    <source>
        <dbReference type="EMBL" id="RDY22858.1"/>
    </source>
</evidence>
<feature type="coiled-coil region" evidence="1">
    <location>
        <begin position="78"/>
        <end position="112"/>
    </location>
</feature>
<reference evidence="2 3" key="1">
    <citation type="journal article" date="2017" name="Genome Announc.">
        <title>Draft Genome Sequence of Romboutsia maritimum sp. nov. Strain CCRI-22766(T), Isolated from Coastal Estuarine Mud.</title>
        <authorList>
            <person name="Maheux A.F."/>
            <person name="Boudreau D.K."/>
            <person name="Berube E."/>
            <person name="Boissinot M."/>
            <person name="Raymond F."/>
            <person name="Brodeur S."/>
            <person name="Corbeil J."/>
            <person name="Brightwell G."/>
            <person name="Broda D."/>
            <person name="Omar R.F."/>
            <person name="Bergeron M.G."/>
        </authorList>
    </citation>
    <scope>NUCLEOTIDE SEQUENCE [LARGE SCALE GENOMIC DNA]</scope>
    <source>
        <strain evidence="2 3">CCRI-22766</strain>
    </source>
</reference>
<dbReference type="EMBL" id="NOJZ02000024">
    <property type="protein sequence ID" value="RDY22858.1"/>
    <property type="molecule type" value="Genomic_DNA"/>
</dbReference>
<evidence type="ECO:0000256" key="1">
    <source>
        <dbReference type="SAM" id="Coils"/>
    </source>
</evidence>
<dbReference type="Proteomes" id="UP000243494">
    <property type="component" value="Unassembled WGS sequence"/>
</dbReference>
<accession>A0A371IQW8</accession>
<dbReference type="AlphaFoldDB" id="A0A371IQW8"/>
<name>A0A371IQW8_9FIRM</name>
<sequence>MKLPFILRKTHDKEMDKLVQAKDEIKGWYMDLMDEVIALRKINVEKQNKINMQDKVIDKLETTNCEVIMDKFRTETELKEAEKKIQDLEWCLKEFKKVKKELEEDNIKLMQQLSKTSKYKALG</sequence>
<protein>
    <submittedName>
        <fullName evidence="2">Uncharacterized protein</fullName>
    </submittedName>
</protein>
<comment type="caution">
    <text evidence="2">The sequence shown here is derived from an EMBL/GenBank/DDBJ whole genome shotgun (WGS) entry which is preliminary data.</text>
</comment>
<dbReference type="RefSeq" id="WP_095405366.1">
    <property type="nucleotide sequence ID" value="NZ_NOJZ02000024.1"/>
</dbReference>
<keyword evidence="1" id="KW-0175">Coiled coil</keyword>
<organism evidence="2 3">
    <name type="scientific">Romboutsia maritimum</name>
    <dbReference type="NCBI Taxonomy" id="2020948"/>
    <lineage>
        <taxon>Bacteria</taxon>
        <taxon>Bacillati</taxon>
        <taxon>Bacillota</taxon>
        <taxon>Clostridia</taxon>
        <taxon>Peptostreptococcales</taxon>
        <taxon>Peptostreptococcaceae</taxon>
        <taxon>Romboutsia</taxon>
    </lineage>
</organism>
<proteinExistence type="predicted"/>
<gene>
    <name evidence="2" type="ORF">CHF27_011090</name>
</gene>